<evidence type="ECO:0000313" key="1">
    <source>
        <dbReference type="EMBL" id="MPM52645.1"/>
    </source>
</evidence>
<comment type="caution">
    <text evidence="1">The sequence shown here is derived from an EMBL/GenBank/DDBJ whole genome shotgun (WGS) entry which is preliminary data.</text>
</comment>
<reference evidence="1" key="1">
    <citation type="submission" date="2019-08" db="EMBL/GenBank/DDBJ databases">
        <authorList>
            <person name="Kucharzyk K."/>
            <person name="Murdoch R.W."/>
            <person name="Higgins S."/>
            <person name="Loffler F."/>
        </authorList>
    </citation>
    <scope>NUCLEOTIDE SEQUENCE</scope>
</reference>
<dbReference type="EMBL" id="VSSQ01013957">
    <property type="protein sequence ID" value="MPM52645.1"/>
    <property type="molecule type" value="Genomic_DNA"/>
</dbReference>
<proteinExistence type="predicted"/>
<protein>
    <submittedName>
        <fullName evidence="1">Uncharacterized protein</fullName>
    </submittedName>
</protein>
<name>A0A645AHH1_9ZZZZ</name>
<gene>
    <name evidence="1" type="ORF">SDC9_99405</name>
</gene>
<dbReference type="SUPFAM" id="SSF56059">
    <property type="entry name" value="Glutathione synthetase ATP-binding domain-like"/>
    <property type="match status" value="1"/>
</dbReference>
<dbReference type="AlphaFoldDB" id="A0A645AHH1"/>
<organism evidence="1">
    <name type="scientific">bioreactor metagenome</name>
    <dbReference type="NCBI Taxonomy" id="1076179"/>
    <lineage>
        <taxon>unclassified sequences</taxon>
        <taxon>metagenomes</taxon>
        <taxon>ecological metagenomes</taxon>
    </lineage>
</organism>
<accession>A0A645AHH1</accession>
<sequence length="296" mass="33654">MNCRFPLNGFFVTGFFNLVADVYAEQTGLKKIDDYTPFFDYLVSYFGNFRTVCILKKGSERRNETKFIQDVFAEAGFEVHTLACEEIPDNLPLLQDAAVICELDHQDLLSLPQHALEAVVQAHALNDLRTVFLAHDKRFFSVLNQDEFLLSAFTSSEAEELRKYLVPTYMASERADLWESARRNKDGWILKPCVFGKSKNVFAGKVTDQQDWDRLFAEGETAGMVLQPFIEQRLFNGTIGAQQYRDYVVGTLLYFSDQYFGPGIFRASSFPVTNIKDDRKLAPFVTADALSFASSI</sequence>